<evidence type="ECO:0000313" key="16">
    <source>
        <dbReference type="Proteomes" id="UP000440732"/>
    </source>
</evidence>
<evidence type="ECO:0000313" key="11">
    <source>
        <dbReference type="EMBL" id="KAE9341418.1"/>
    </source>
</evidence>
<evidence type="ECO:0000313" key="10">
    <source>
        <dbReference type="EMBL" id="KAE9307952.1"/>
    </source>
</evidence>
<dbReference type="Proteomes" id="UP000486351">
    <property type="component" value="Unassembled WGS sequence"/>
</dbReference>
<dbReference type="EMBL" id="QXFW01000404">
    <property type="protein sequence ID" value="KAE9013319.1"/>
    <property type="molecule type" value="Genomic_DNA"/>
</dbReference>
<comment type="caution">
    <text evidence="10">The sequence shown here is derived from an EMBL/GenBank/DDBJ whole genome shotgun (WGS) entry which is preliminary data.</text>
</comment>
<dbReference type="EMBL" id="QXFX01000566">
    <property type="protein sequence ID" value="KAE9111161.1"/>
    <property type="molecule type" value="Genomic_DNA"/>
</dbReference>
<dbReference type="EMBL" id="QXGC01000589">
    <property type="protein sequence ID" value="KAE9228657.1"/>
    <property type="molecule type" value="Genomic_DNA"/>
</dbReference>
<evidence type="ECO:0000313" key="5">
    <source>
        <dbReference type="EMBL" id="KAE9111161.1"/>
    </source>
</evidence>
<organism evidence="10 14">
    <name type="scientific">Phytophthora fragariae</name>
    <dbReference type="NCBI Taxonomy" id="53985"/>
    <lineage>
        <taxon>Eukaryota</taxon>
        <taxon>Sar</taxon>
        <taxon>Stramenopiles</taxon>
        <taxon>Oomycota</taxon>
        <taxon>Peronosporomycetes</taxon>
        <taxon>Peronosporales</taxon>
        <taxon>Peronosporaceae</taxon>
        <taxon>Phytophthora</taxon>
    </lineage>
</organism>
<evidence type="ECO:0000313" key="20">
    <source>
        <dbReference type="Proteomes" id="UP000486351"/>
    </source>
</evidence>
<dbReference type="EMBL" id="QXGA01000587">
    <property type="protein sequence ID" value="KAE9143836.1"/>
    <property type="molecule type" value="Genomic_DNA"/>
</dbReference>
<accession>A0A6A4DUT8</accession>
<dbReference type="Proteomes" id="UP000429523">
    <property type="component" value="Unassembled WGS sequence"/>
</dbReference>
<dbReference type="EMBL" id="QXGE01000602">
    <property type="protein sequence ID" value="KAE9307952.1"/>
    <property type="molecule type" value="Genomic_DNA"/>
</dbReference>
<evidence type="ECO:0000313" key="15">
    <source>
        <dbReference type="Proteomes" id="UP000440367"/>
    </source>
</evidence>
<evidence type="ECO:0000256" key="1">
    <source>
        <dbReference type="SAM" id="SignalP"/>
    </source>
</evidence>
<dbReference type="Proteomes" id="UP000488956">
    <property type="component" value="Unassembled WGS sequence"/>
</dbReference>
<dbReference type="Proteomes" id="UP000441208">
    <property type="component" value="Unassembled WGS sequence"/>
</dbReference>
<dbReference type="EMBL" id="QXFY01000542">
    <property type="protein sequence ID" value="KAE9341418.1"/>
    <property type="molecule type" value="Genomic_DNA"/>
</dbReference>
<evidence type="ECO:0000313" key="9">
    <source>
        <dbReference type="EMBL" id="KAE9228837.1"/>
    </source>
</evidence>
<dbReference type="Proteomes" id="UP000433483">
    <property type="component" value="Unassembled WGS sequence"/>
</dbReference>
<name>A0A6A4DUT8_9STRA</name>
<evidence type="ECO:0000313" key="12">
    <source>
        <dbReference type="Proteomes" id="UP000429523"/>
    </source>
</evidence>
<evidence type="ECO:0000313" key="13">
    <source>
        <dbReference type="Proteomes" id="UP000433483"/>
    </source>
</evidence>
<protein>
    <submittedName>
        <fullName evidence="10">Uncharacterized protein</fullName>
    </submittedName>
</protein>
<dbReference type="EMBL" id="QXFZ01000635">
    <property type="protein sequence ID" value="KAE9109490.1"/>
    <property type="molecule type" value="Genomic_DNA"/>
</dbReference>
<evidence type="ECO:0000313" key="8">
    <source>
        <dbReference type="EMBL" id="KAE9228657.1"/>
    </source>
</evidence>
<evidence type="ECO:0000313" key="19">
    <source>
        <dbReference type="Proteomes" id="UP000476176"/>
    </source>
</evidence>
<keyword evidence="13" id="KW-1185">Reference proteome</keyword>
<dbReference type="Proteomes" id="UP000437068">
    <property type="component" value="Unassembled WGS sequence"/>
</dbReference>
<evidence type="ECO:0000313" key="21">
    <source>
        <dbReference type="Proteomes" id="UP000488956"/>
    </source>
</evidence>
<evidence type="ECO:0000313" key="18">
    <source>
        <dbReference type="Proteomes" id="UP000460718"/>
    </source>
</evidence>
<feature type="chain" id="PRO_5033524935" evidence="1">
    <location>
        <begin position="28"/>
        <end position="52"/>
    </location>
</feature>
<dbReference type="Proteomes" id="UP000440367">
    <property type="component" value="Unassembled WGS sequence"/>
</dbReference>
<dbReference type="AlphaFoldDB" id="A0A6A4DUT8"/>
<dbReference type="Proteomes" id="UP000476176">
    <property type="component" value="Unassembled WGS sequence"/>
</dbReference>
<dbReference type="EMBL" id="QXGF01000136">
    <property type="protein sequence ID" value="KAE8945992.1"/>
    <property type="molecule type" value="Genomic_DNA"/>
</dbReference>
<dbReference type="EMBL" id="QXGB01000616">
    <property type="protein sequence ID" value="KAE9209025.1"/>
    <property type="molecule type" value="Genomic_DNA"/>
</dbReference>
<evidence type="ECO:0000313" key="6">
    <source>
        <dbReference type="EMBL" id="KAE9143836.1"/>
    </source>
</evidence>
<sequence length="52" mass="5516">MGGAVWKASHCSWLGFQISVLVYGSGGLDLDTAPCVGRLSFAPLPLNACRHR</sequence>
<evidence type="ECO:0000313" key="3">
    <source>
        <dbReference type="EMBL" id="KAE9013319.1"/>
    </source>
</evidence>
<dbReference type="EMBL" id="QXGD01000678">
    <property type="protein sequence ID" value="KAE9228837.1"/>
    <property type="molecule type" value="Genomic_DNA"/>
</dbReference>
<evidence type="ECO:0000313" key="14">
    <source>
        <dbReference type="Proteomes" id="UP000437068"/>
    </source>
</evidence>
<dbReference type="Proteomes" id="UP000440732">
    <property type="component" value="Unassembled WGS sequence"/>
</dbReference>
<evidence type="ECO:0000313" key="17">
    <source>
        <dbReference type="Proteomes" id="UP000441208"/>
    </source>
</evidence>
<evidence type="ECO:0000313" key="4">
    <source>
        <dbReference type="EMBL" id="KAE9109490.1"/>
    </source>
</evidence>
<evidence type="ECO:0000313" key="2">
    <source>
        <dbReference type="EMBL" id="KAE8945992.1"/>
    </source>
</evidence>
<keyword evidence="1" id="KW-0732">Signal</keyword>
<reference evidence="12 13" key="1">
    <citation type="submission" date="2018-08" db="EMBL/GenBank/DDBJ databases">
        <title>Genomic investigation of the strawberry pathogen Phytophthora fragariae indicates pathogenicity is determined by transcriptional variation in three key races.</title>
        <authorList>
            <person name="Adams T.M."/>
            <person name="Armitage A.D."/>
            <person name="Sobczyk M.K."/>
            <person name="Bates H.J."/>
            <person name="Dunwell J.M."/>
            <person name="Nellist C.F."/>
            <person name="Harrison R.J."/>
        </authorList>
    </citation>
    <scope>NUCLEOTIDE SEQUENCE [LARGE SCALE GENOMIC DNA]</scope>
    <source>
        <strain evidence="10 14">A4</strain>
        <strain evidence="9 15">BC-1</strain>
        <strain evidence="8 19">BC-23</strain>
        <strain evidence="7 13">NOV-27</strain>
        <strain evidence="6 16">NOV-5</strain>
        <strain evidence="4 17">NOV-71</strain>
        <strain evidence="11 20">NOV-77</strain>
        <strain evidence="2 12">NOV-9</strain>
        <strain evidence="5 21">ONT-3</strain>
        <strain evidence="3 18">SCRP245</strain>
    </source>
</reference>
<dbReference type="Proteomes" id="UP000460718">
    <property type="component" value="Unassembled WGS sequence"/>
</dbReference>
<gene>
    <name evidence="10" type="ORF">PF001_g11381</name>
    <name evidence="9" type="ORF">PF002_g13425</name>
    <name evidence="8" type="ORF">PF004_g11012</name>
    <name evidence="7" type="ORF">PF005_g11974</name>
    <name evidence="6" type="ORF">PF006_g11172</name>
    <name evidence="4" type="ORF">PF007_g12221</name>
    <name evidence="11" type="ORF">PF008_g10636</name>
    <name evidence="2" type="ORF">PF009_g4375</name>
    <name evidence="5" type="ORF">PF010_g10909</name>
    <name evidence="3" type="ORF">PF011_g8531</name>
</gene>
<proteinExistence type="predicted"/>
<feature type="signal peptide" evidence="1">
    <location>
        <begin position="1"/>
        <end position="27"/>
    </location>
</feature>
<evidence type="ECO:0000313" key="7">
    <source>
        <dbReference type="EMBL" id="KAE9209025.1"/>
    </source>
</evidence>